<dbReference type="Gene3D" id="1.10.167.10">
    <property type="entry name" value="Regulator of G-protein Signalling 4, domain 2"/>
    <property type="match status" value="2"/>
</dbReference>
<evidence type="ECO:0000259" key="2">
    <source>
        <dbReference type="PROSITE" id="PS50132"/>
    </source>
</evidence>
<proteinExistence type="predicted"/>
<organism evidence="3 4">
    <name type="scientific">Polistes dominula</name>
    <name type="common">European paper wasp</name>
    <name type="synonym">Vespa dominula</name>
    <dbReference type="NCBI Taxonomy" id="743375"/>
    <lineage>
        <taxon>Eukaryota</taxon>
        <taxon>Metazoa</taxon>
        <taxon>Ecdysozoa</taxon>
        <taxon>Arthropoda</taxon>
        <taxon>Hexapoda</taxon>
        <taxon>Insecta</taxon>
        <taxon>Pterygota</taxon>
        <taxon>Neoptera</taxon>
        <taxon>Endopterygota</taxon>
        <taxon>Hymenoptera</taxon>
        <taxon>Apocrita</taxon>
        <taxon>Aculeata</taxon>
        <taxon>Vespoidea</taxon>
        <taxon>Vespidae</taxon>
        <taxon>Polistinae</taxon>
        <taxon>Polistini</taxon>
        <taxon>Polistes</taxon>
    </lineage>
</organism>
<name>A0ABM1I4Y5_POLDO</name>
<evidence type="ECO:0000313" key="3">
    <source>
        <dbReference type="Proteomes" id="UP000694924"/>
    </source>
</evidence>
<protein>
    <submittedName>
        <fullName evidence="4 5">A-kinase anchor protein 10, mitochondrial isoform X1</fullName>
    </submittedName>
</protein>
<dbReference type="PROSITE" id="PS50132">
    <property type="entry name" value="RGS"/>
    <property type="match status" value="2"/>
</dbReference>
<evidence type="ECO:0000256" key="1">
    <source>
        <dbReference type="SAM" id="Coils"/>
    </source>
</evidence>
<dbReference type="Pfam" id="PF00615">
    <property type="entry name" value="RGS"/>
    <property type="match status" value="1"/>
</dbReference>
<keyword evidence="3" id="KW-1185">Reference proteome</keyword>
<dbReference type="GeneID" id="107065801"/>
<dbReference type="CDD" id="cd12804">
    <property type="entry name" value="AKAP10_AKB"/>
    <property type="match status" value="1"/>
</dbReference>
<dbReference type="Proteomes" id="UP000694924">
    <property type="component" value="Unplaced"/>
</dbReference>
<dbReference type="InterPro" id="IPR016137">
    <property type="entry name" value="RGS"/>
</dbReference>
<dbReference type="SMART" id="SM00315">
    <property type="entry name" value="RGS"/>
    <property type="match status" value="2"/>
</dbReference>
<feature type="domain" description="RGS" evidence="2">
    <location>
        <begin position="343"/>
        <end position="471"/>
    </location>
</feature>
<evidence type="ECO:0000313" key="4">
    <source>
        <dbReference type="RefSeq" id="XP_015175272.1"/>
    </source>
</evidence>
<dbReference type="CDD" id="cd08721">
    <property type="entry name" value="RGS_AKAP2_2"/>
    <property type="match status" value="1"/>
</dbReference>
<dbReference type="RefSeq" id="XP_015175273.1">
    <property type="nucleotide sequence ID" value="XM_015319787.1"/>
</dbReference>
<dbReference type="InterPro" id="IPR044926">
    <property type="entry name" value="RGS_subdomain_2"/>
</dbReference>
<dbReference type="InterPro" id="IPR036305">
    <property type="entry name" value="RGS_sf"/>
</dbReference>
<dbReference type="RefSeq" id="XP_015175272.1">
    <property type="nucleotide sequence ID" value="XM_015319786.1"/>
</dbReference>
<reference evidence="4 5" key="1">
    <citation type="submission" date="2025-05" db="UniProtKB">
        <authorList>
            <consortium name="RefSeq"/>
        </authorList>
    </citation>
    <scope>IDENTIFICATION</scope>
    <source>
        <tissue evidence="4 5">Whole body</tissue>
    </source>
</reference>
<dbReference type="SUPFAM" id="SSF48097">
    <property type="entry name" value="Regulator of G-protein signaling, RGS"/>
    <property type="match status" value="2"/>
</dbReference>
<feature type="domain" description="RGS" evidence="2">
    <location>
        <begin position="97"/>
        <end position="131"/>
    </location>
</feature>
<dbReference type="PANTHER" id="PTHR13155:SF1">
    <property type="entry name" value="A-KINASE ANCHOR PROTEIN 10, MITOCHONDRIAL"/>
    <property type="match status" value="1"/>
</dbReference>
<dbReference type="InterPro" id="IPR052246">
    <property type="entry name" value="Cell_Polariz_PKAAnc"/>
</dbReference>
<sequence length="628" mass="72469">MGYRKGEVLYESFVLRTMKYVQRKFIRGQRDRPRLLHSSPTKSTQLGKTFADEYGDDCASIYIPSSTLCSLEEEEEDEIVKDDKDNKRPFRSQLSKTLPEILADKDALGYFIQFMDTRHSIALIKFWLEVECLCESFPNFHLSDENIENFNLKNDCTATTTTTNTTTTTITNTNTTIATMDSSSLSNSLDDNDNFNCNVLQGNIENDAREKGLYNEIVNTNDVKSNCNDTPKINEMLSDMRQLNRKLENDRGGDMTNTRQDALRIYKKYIIKETLGTNRIPEELKLDIENALKCKNIEPILRCLSNIQNIIFDVIEKEYINDFLRSEFHCKHQIDVLTSGNVQLGDILYNETAFFYFMEFMELENKRELLDFWMAAINFKQNLLEKKDPINPEEAQSDALIIYDKYFSLQATTPLGFNDKIRFEVEENICREDGEGPLPDCFDKPCKIVYKFLNKHYLPTFLSSQLYYKYLSELISTIQSNPCSSYQLRIKRAGSDCSSEVSSISNSMQSTLQAGNNTNGILSNANTSTKTSAHNNMNIDTRQLYDPDSLWRRNKYRLSVGYIDYLGRFITEIEPDPCRKYESRLARAVKRLVNLEQDKAKEELAWKIAEMIIRDITSLTLGATNHPS</sequence>
<accession>A0ABM1I4Y5</accession>
<gene>
    <name evidence="4 5" type="primary">LOC107065801</name>
</gene>
<dbReference type="PANTHER" id="PTHR13155">
    <property type="entry name" value="A-KINASE ANCHOR PROTEINS"/>
    <property type="match status" value="1"/>
</dbReference>
<dbReference type="InterPro" id="IPR037719">
    <property type="entry name" value="AKAP10_AKB_dom"/>
</dbReference>
<keyword evidence="1" id="KW-0175">Coiled coil</keyword>
<evidence type="ECO:0000313" key="5">
    <source>
        <dbReference type="RefSeq" id="XP_015175273.1"/>
    </source>
</evidence>
<feature type="coiled-coil region" evidence="1">
    <location>
        <begin position="578"/>
        <end position="605"/>
    </location>
</feature>